<keyword evidence="3" id="KW-1185">Reference proteome</keyword>
<dbReference type="CDD" id="cd19929">
    <property type="entry name" value="psREC_Atg32"/>
    <property type="match status" value="1"/>
</dbReference>
<feature type="region of interest" description="Disordered" evidence="1">
    <location>
        <begin position="54"/>
        <end position="83"/>
    </location>
</feature>
<dbReference type="EMBL" id="LT598477">
    <property type="protein sequence ID" value="SCU93470.1"/>
    <property type="molecule type" value="Genomic_DNA"/>
</dbReference>
<evidence type="ECO:0000256" key="1">
    <source>
        <dbReference type="SAM" id="MobiDB-lite"/>
    </source>
</evidence>
<reference evidence="3" key="1">
    <citation type="submission" date="2016-03" db="EMBL/GenBank/DDBJ databases">
        <authorList>
            <person name="Devillers Hugo."/>
        </authorList>
    </citation>
    <scope>NUCLEOTIDE SEQUENCE [LARGE SCALE GENOMIC DNA]</scope>
</reference>
<feature type="compositionally biased region" description="Low complexity" evidence="1">
    <location>
        <begin position="120"/>
        <end position="131"/>
    </location>
</feature>
<feature type="region of interest" description="Disordered" evidence="1">
    <location>
        <begin position="113"/>
        <end position="155"/>
    </location>
</feature>
<evidence type="ECO:0000313" key="2">
    <source>
        <dbReference type="EMBL" id="SCU93470.1"/>
    </source>
</evidence>
<feature type="compositionally biased region" description="Polar residues" evidence="1">
    <location>
        <begin position="1"/>
        <end position="10"/>
    </location>
</feature>
<accession>A0A1G4JS11</accession>
<proteinExistence type="predicted"/>
<dbReference type="AlphaFoldDB" id="A0A1G4JS11"/>
<name>A0A1G4JS11_9SACH</name>
<gene>
    <name evidence="2" type="ORF">LAME_0F03906G</name>
</gene>
<dbReference type="Proteomes" id="UP000191144">
    <property type="component" value="Chromosome F"/>
</dbReference>
<sequence length="509" mass="56969">MSQYAPNSSQRSKEQQDYLSCQPAAATDTMSLNQRNSILDPHLSVLHLLERAEQHAPTSQSEIAPFKRPEFIRSPSPPKTCASEVMNRSISDSWQSIKRTDYSILNVLNDPATHHHHHQQQQQNQHQHQQQPVGILSSSDTSEDEPDHFLSPSPNHYSFSGNVNTIFSEPPHALETPALGAYRDPSFQIARTGNQSFSADGAVNDNDNDNETVTLSLMNSSHSFVMPKLSVVKPSQKFCILIVGKPAQRFYRDIPKSYRKLFDVCDAESLDSRRINQYSAVMIIFTEPKHEPPLLEKVASQNNNIIAVCQRGQQQQISGLLGRFSSSHELRLIYHLTVISDHQDVHRLLRYLHSLSSEVDSGYETEAGSRKIRKRRKSQKKRPNNGSLNRWVMWSISLTVGVGIGYCLSCVLSSAVSIRSGALAIASANDGTGLDEVPVSSQEHTLDNYIRQLVLAFKKAVKQVNLSCKQYLNGQSLLVLWMQRMGKEWMSEDSDSTLPGVAALDLVLV</sequence>
<protein>
    <submittedName>
        <fullName evidence="2">LAME_0F03906g1_1</fullName>
    </submittedName>
</protein>
<organism evidence="2 3">
    <name type="scientific">Lachancea meyersii CBS 8951</name>
    <dbReference type="NCBI Taxonomy" id="1266667"/>
    <lineage>
        <taxon>Eukaryota</taxon>
        <taxon>Fungi</taxon>
        <taxon>Dikarya</taxon>
        <taxon>Ascomycota</taxon>
        <taxon>Saccharomycotina</taxon>
        <taxon>Saccharomycetes</taxon>
        <taxon>Saccharomycetales</taxon>
        <taxon>Saccharomycetaceae</taxon>
        <taxon>Lachancea</taxon>
    </lineage>
</organism>
<evidence type="ECO:0000313" key="3">
    <source>
        <dbReference type="Proteomes" id="UP000191144"/>
    </source>
</evidence>
<dbReference type="OrthoDB" id="4066282at2759"/>
<feature type="region of interest" description="Disordered" evidence="1">
    <location>
        <begin position="1"/>
        <end position="21"/>
    </location>
</feature>